<dbReference type="Gene3D" id="2.60.120.260">
    <property type="entry name" value="Galactose-binding domain-like"/>
    <property type="match status" value="1"/>
</dbReference>
<reference evidence="2 3" key="1">
    <citation type="submission" date="2020-08" db="EMBL/GenBank/DDBJ databases">
        <title>Genome public.</title>
        <authorList>
            <person name="Liu C."/>
            <person name="Sun Q."/>
        </authorList>
    </citation>
    <scope>NUCLEOTIDE SEQUENCE [LARGE SCALE GENOMIC DNA]</scope>
    <source>
        <strain evidence="2 3">BX2</strain>
    </source>
</reference>
<evidence type="ECO:0000259" key="1">
    <source>
        <dbReference type="PROSITE" id="PS50022"/>
    </source>
</evidence>
<dbReference type="PROSITE" id="PS50022">
    <property type="entry name" value="FA58C_3"/>
    <property type="match status" value="1"/>
</dbReference>
<organism evidence="2 3">
    <name type="scientific">Parabacteroides segnis</name>
    <dbReference type="NCBI Taxonomy" id="2763058"/>
    <lineage>
        <taxon>Bacteria</taxon>
        <taxon>Pseudomonadati</taxon>
        <taxon>Bacteroidota</taxon>
        <taxon>Bacteroidia</taxon>
        <taxon>Bacteroidales</taxon>
        <taxon>Tannerellaceae</taxon>
        <taxon>Parabacteroides</taxon>
    </lineage>
</organism>
<dbReference type="Proteomes" id="UP000644010">
    <property type="component" value="Unassembled WGS sequence"/>
</dbReference>
<accession>A0ABR7DY27</accession>
<gene>
    <name evidence="2" type="ORF">H8S77_05900</name>
</gene>
<dbReference type="InterPro" id="IPR008979">
    <property type="entry name" value="Galactose-bd-like_sf"/>
</dbReference>
<name>A0ABR7DY27_9BACT</name>
<comment type="caution">
    <text evidence="2">The sequence shown here is derived from an EMBL/GenBank/DDBJ whole genome shotgun (WGS) entry which is preliminary data.</text>
</comment>
<dbReference type="SUPFAM" id="SSF49785">
    <property type="entry name" value="Galactose-binding domain-like"/>
    <property type="match status" value="1"/>
</dbReference>
<feature type="domain" description="F5/8 type C" evidence="1">
    <location>
        <begin position="239"/>
        <end position="386"/>
    </location>
</feature>
<evidence type="ECO:0000313" key="3">
    <source>
        <dbReference type="Proteomes" id="UP000644010"/>
    </source>
</evidence>
<evidence type="ECO:0000313" key="2">
    <source>
        <dbReference type="EMBL" id="MBC5642417.1"/>
    </source>
</evidence>
<keyword evidence="3" id="KW-1185">Reference proteome</keyword>
<dbReference type="PROSITE" id="PS51257">
    <property type="entry name" value="PROKAR_LIPOPROTEIN"/>
    <property type="match status" value="1"/>
</dbReference>
<proteinExistence type="predicted"/>
<protein>
    <submittedName>
        <fullName evidence="2">Discoidin domain-containing protein</fullName>
    </submittedName>
</protein>
<dbReference type="Pfam" id="PF00754">
    <property type="entry name" value="F5_F8_type_C"/>
    <property type="match status" value="1"/>
</dbReference>
<dbReference type="Pfam" id="PF16389">
    <property type="entry name" value="DUF4998"/>
    <property type="match status" value="1"/>
</dbReference>
<dbReference type="EMBL" id="JACOOI010000004">
    <property type="protein sequence ID" value="MBC5642417.1"/>
    <property type="molecule type" value="Genomic_DNA"/>
</dbReference>
<sequence>MKAVIIICSLFALLFVSCDGMNDNIKEYLDRGEVAYIGRVDSAKTAGGINRIKLLWKINADPRIASCKIFWNDKQDSVSFPIDRGQIDKDGYLSHILEDMPEGTFIFNLYHVGVDNSLSISSEVEGAVYGDIYKSNLNPRKIRLVESLADKVNLYWEEGGNSSNVLFTYTNRAGEKKTIDIPVSETVTVIDDYVLGGEYSYKTIFLPEKDALDQFELDSPVDKFPTYYVGDGSLDDKFPGYPKFDRTTWKIADFSSEEPTGEGDNGHAALVIDNDPATFWHSEWSASTAQLPHHITIDMNAVKNIKCVTIAKRQANTDLKTAHVEVSTDNRSWEIVGKVEFEKTADPNAKTIVLGETKKARYMKLVITESHRSPSASISEIYALGTE</sequence>
<dbReference type="RefSeq" id="WP_186958667.1">
    <property type="nucleotide sequence ID" value="NZ_JACOOI010000004.1"/>
</dbReference>
<dbReference type="InterPro" id="IPR000421">
    <property type="entry name" value="FA58C"/>
</dbReference>